<dbReference type="InterPro" id="IPR036390">
    <property type="entry name" value="WH_DNA-bd_sf"/>
</dbReference>
<dbReference type="InterPro" id="IPR051534">
    <property type="entry name" value="CBASS_pafABC_assoc_protein"/>
</dbReference>
<dbReference type="RefSeq" id="WP_128519688.1">
    <property type="nucleotide sequence ID" value="NZ_JALFCT010000004.1"/>
</dbReference>
<dbReference type="InterPro" id="IPR057727">
    <property type="entry name" value="WCX_dom"/>
</dbReference>
<feature type="domain" description="WCX" evidence="2">
    <location>
        <begin position="233"/>
        <end position="302"/>
    </location>
</feature>
<dbReference type="OrthoDB" id="9815009at2"/>
<gene>
    <name evidence="3" type="ORF">EDX97_02920</name>
</gene>
<dbReference type="PANTHER" id="PTHR34580">
    <property type="match status" value="1"/>
</dbReference>
<accession>A0A3N0I3D4</accession>
<dbReference type="Pfam" id="PF13280">
    <property type="entry name" value="WYL"/>
    <property type="match status" value="1"/>
</dbReference>
<dbReference type="PROSITE" id="PS52050">
    <property type="entry name" value="WYL"/>
    <property type="match status" value="1"/>
</dbReference>
<dbReference type="Pfam" id="PF25583">
    <property type="entry name" value="WCX"/>
    <property type="match status" value="1"/>
</dbReference>
<evidence type="ECO:0000313" key="3">
    <source>
        <dbReference type="EMBL" id="RNM31525.1"/>
    </source>
</evidence>
<keyword evidence="4" id="KW-1185">Reference proteome</keyword>
<dbReference type="InterPro" id="IPR036388">
    <property type="entry name" value="WH-like_DNA-bd_sf"/>
</dbReference>
<evidence type="ECO:0000259" key="2">
    <source>
        <dbReference type="Pfam" id="PF25583"/>
    </source>
</evidence>
<dbReference type="Proteomes" id="UP000276568">
    <property type="component" value="Unassembled WGS sequence"/>
</dbReference>
<sequence length="309" mass="36775">MNRTSLCIKMLLLLKARGKMNTQQLAAELETNPRNIREFKKELITAGYNIKEYKGRYGGYRLDETNLFPVLALTSSQKQALIEAREFMHAQGYENEADLNAAIDKVLNSSSSSLPTQRIYMDAPILSMTTKEKDMMETMQKALEQKHCVLLTYQSRNQDHADTFLMDPYEIIHYHDAYYVLGYSHKRNDYRIYRFSQERMFSCVFQERKFLRDSHFHIEQYIGKNSLIKGEFVRVSVHVDPEIQPQFRELYWGMDMQEKEDVFQFLVEDFFTFYRQLFSFQDQVEILAPENIREEYQAQLKLILRKYIG</sequence>
<name>A0A3N0I3D4_9FIRM</name>
<dbReference type="Gene3D" id="1.10.10.10">
    <property type="entry name" value="Winged helix-like DNA-binding domain superfamily/Winged helix DNA-binding domain"/>
    <property type="match status" value="1"/>
</dbReference>
<proteinExistence type="predicted"/>
<evidence type="ECO:0000313" key="4">
    <source>
        <dbReference type="Proteomes" id="UP000276568"/>
    </source>
</evidence>
<reference evidence="3 4" key="1">
    <citation type="submission" date="2018-11" db="EMBL/GenBank/DDBJ databases">
        <title>Clostridium sp. nov., a member of the family Erysipelotrichaceae isolated from pig faeces.</title>
        <authorList>
            <person name="Chang Y.-H."/>
        </authorList>
    </citation>
    <scope>NUCLEOTIDE SEQUENCE [LARGE SCALE GENOMIC DNA]</scope>
    <source>
        <strain evidence="3 4">YH-panp20</strain>
    </source>
</reference>
<comment type="caution">
    <text evidence="3">The sequence shown here is derived from an EMBL/GenBank/DDBJ whole genome shotgun (WGS) entry which is preliminary data.</text>
</comment>
<evidence type="ECO:0000259" key="1">
    <source>
        <dbReference type="Pfam" id="PF13280"/>
    </source>
</evidence>
<organism evidence="3 4">
    <name type="scientific">Absicoccus porci</name>
    <dbReference type="NCBI Taxonomy" id="2486576"/>
    <lineage>
        <taxon>Bacteria</taxon>
        <taxon>Bacillati</taxon>
        <taxon>Bacillota</taxon>
        <taxon>Erysipelotrichia</taxon>
        <taxon>Erysipelotrichales</taxon>
        <taxon>Erysipelotrichaceae</taxon>
        <taxon>Absicoccus</taxon>
    </lineage>
</organism>
<feature type="domain" description="WYL" evidence="1">
    <location>
        <begin position="135"/>
        <end position="196"/>
    </location>
</feature>
<protein>
    <submittedName>
        <fullName evidence="3">WYL domain-containing transcriptional regulator</fullName>
    </submittedName>
</protein>
<dbReference type="InterPro" id="IPR026881">
    <property type="entry name" value="WYL_dom"/>
</dbReference>
<dbReference type="AlphaFoldDB" id="A0A3N0I3D4"/>
<dbReference type="EMBL" id="RJQC01000001">
    <property type="protein sequence ID" value="RNM31525.1"/>
    <property type="molecule type" value="Genomic_DNA"/>
</dbReference>
<dbReference type="SUPFAM" id="SSF46785">
    <property type="entry name" value="Winged helix' DNA-binding domain"/>
    <property type="match status" value="1"/>
</dbReference>
<dbReference type="PANTHER" id="PTHR34580:SF1">
    <property type="entry name" value="PROTEIN PAFC"/>
    <property type="match status" value="1"/>
</dbReference>